<dbReference type="AlphaFoldDB" id="A0A0N5D1V4"/>
<keyword evidence="10" id="KW-0472">Membrane</keyword>
<accession>A0A0N5D1V4</accession>
<organism evidence="15">
    <name type="scientific">Thelazia callipaeda</name>
    <name type="common">Oriental eyeworm</name>
    <name type="synonym">Parasitic nematode</name>
    <dbReference type="NCBI Taxonomy" id="103827"/>
    <lineage>
        <taxon>Eukaryota</taxon>
        <taxon>Metazoa</taxon>
        <taxon>Ecdysozoa</taxon>
        <taxon>Nematoda</taxon>
        <taxon>Chromadorea</taxon>
        <taxon>Rhabditida</taxon>
        <taxon>Spirurina</taxon>
        <taxon>Spiruromorpha</taxon>
        <taxon>Thelazioidea</taxon>
        <taxon>Thelaziidae</taxon>
        <taxon>Thelazia</taxon>
    </lineage>
</organism>
<dbReference type="Gene3D" id="3.30.70.1040">
    <property type="entry name" value="Dystroglycan, domain 2"/>
    <property type="match status" value="1"/>
</dbReference>
<dbReference type="GO" id="GO:0005509">
    <property type="term" value="F:calcium ion binding"/>
    <property type="evidence" value="ECO:0007669"/>
    <property type="project" value="InterPro"/>
</dbReference>
<dbReference type="InterPro" id="IPR027468">
    <property type="entry name" value="Alpha-dystroglycan_domain_2"/>
</dbReference>
<dbReference type="Proteomes" id="UP000276776">
    <property type="component" value="Unassembled WGS sequence"/>
</dbReference>
<feature type="region of interest" description="Disordered" evidence="9">
    <location>
        <begin position="613"/>
        <end position="650"/>
    </location>
</feature>
<comment type="subcellular location">
    <subcellularLocation>
        <location evidence="1">Cell membrane</location>
        <topology evidence="1">Single-pass membrane protein</topology>
    </subcellularLocation>
    <subcellularLocation>
        <location evidence="2">Cytoplasm</location>
        <location evidence="2">Cytoskeleton</location>
    </subcellularLocation>
</comment>
<dbReference type="PROSITE" id="PS51699">
    <property type="entry name" value="SEA_DG"/>
    <property type="match status" value="1"/>
</dbReference>
<gene>
    <name evidence="13" type="ORF">TCLT_LOCUS6834</name>
</gene>
<dbReference type="STRING" id="103827.A0A0N5D1V4"/>
<dbReference type="Pfam" id="PF05454">
    <property type="entry name" value="DAG1"/>
    <property type="match status" value="1"/>
</dbReference>
<protein>
    <submittedName>
        <fullName evidence="15">Peptidase S72 domain-containing protein</fullName>
    </submittedName>
</protein>
<keyword evidence="11" id="KW-0732">Signal</keyword>
<dbReference type="OMA" id="RGMMCEY"/>
<dbReference type="SUPFAM" id="SSF49313">
    <property type="entry name" value="Cadherin-like"/>
    <property type="match status" value="2"/>
</dbReference>
<evidence type="ECO:0000256" key="1">
    <source>
        <dbReference type="ARBA" id="ARBA00004162"/>
    </source>
</evidence>
<feature type="compositionally biased region" description="Low complexity" evidence="9">
    <location>
        <begin position="627"/>
        <end position="638"/>
    </location>
</feature>
<evidence type="ECO:0000256" key="10">
    <source>
        <dbReference type="SAM" id="Phobius"/>
    </source>
</evidence>
<dbReference type="InterPro" id="IPR008465">
    <property type="entry name" value="DAG1_C"/>
</dbReference>
<feature type="domain" description="Peptidase S72" evidence="12">
    <location>
        <begin position="391"/>
        <end position="506"/>
    </location>
</feature>
<reference evidence="15" key="1">
    <citation type="submission" date="2017-02" db="UniProtKB">
        <authorList>
            <consortium name="WormBaseParasite"/>
        </authorList>
    </citation>
    <scope>IDENTIFICATION</scope>
</reference>
<dbReference type="GO" id="GO:0021675">
    <property type="term" value="P:nerve development"/>
    <property type="evidence" value="ECO:0007669"/>
    <property type="project" value="TreeGrafter"/>
</dbReference>
<dbReference type="PANTHER" id="PTHR21559:SF21">
    <property type="entry name" value="DYSTROGLYCAN 1"/>
    <property type="match status" value="1"/>
</dbReference>
<dbReference type="GO" id="GO:0002009">
    <property type="term" value="P:morphogenesis of an epithelium"/>
    <property type="evidence" value="ECO:0007669"/>
    <property type="project" value="TreeGrafter"/>
</dbReference>
<dbReference type="GO" id="GO:0016011">
    <property type="term" value="C:dystroglycan complex"/>
    <property type="evidence" value="ECO:0007669"/>
    <property type="project" value="TreeGrafter"/>
</dbReference>
<dbReference type="GO" id="GO:0043236">
    <property type="term" value="F:laminin binding"/>
    <property type="evidence" value="ECO:0007669"/>
    <property type="project" value="TreeGrafter"/>
</dbReference>
<evidence type="ECO:0000256" key="5">
    <source>
        <dbReference type="ARBA" id="ARBA00022692"/>
    </source>
</evidence>
<evidence type="ECO:0000256" key="2">
    <source>
        <dbReference type="ARBA" id="ARBA00004245"/>
    </source>
</evidence>
<keyword evidence="7" id="KW-0325">Glycoprotein</keyword>
<dbReference type="GO" id="GO:0007411">
    <property type="term" value="P:axon guidance"/>
    <property type="evidence" value="ECO:0007669"/>
    <property type="project" value="TreeGrafter"/>
</dbReference>
<sequence length="650" mass="73832">MGFLKFYLLPLLICTVRAVALIPELIDLFVGQPFYYAFQTSSNVVSVQDASGEELPTWLIWRKNEQVLEGVPQPVHIGKTFLRITSDEISDVVEISVSEEIKNPCNERNTLWIEIVFNTSLNSLSIADQLHLVDILSNFFSVNSSLLRVYSNKYKEEIRTTEIVKSGMHYKPVDDSTVIIWKVSCEEVDEDAINILEKVLTFDGSKAVTESQQKFMGWEIIPYLQLTKGILLPRKQRNHIAGADIMSYISEFATNEPFVLLDSTSIMTTTRSSRSTKKIDKPPVRLHSLQTFICKRGMMCEYIVPVGTFIDAEDGNTRSLSLSVFPIAADNNWLTLSKKNKQVLHGISLRTGDYEFRLEARDSANQLCANGFSFWQMTSAPFRVTVIPEPSTNHFFILDVDHSSERLTKDPDVICAFAEKLANSLGDRYPKNLIFRKIEPVDGVRRRTRVTFSNASLPYKYCQKKAIDAIKHIMLTRKRDRIRAEFVRAMDSRFPVRSVKLELEGPCVEHYSTSYLAGIDIPSSTTSLPPDYNDSPAYLWLPVALIAFLIFFSATLVLFCCLVRRKKKKTVQSEYMSKGLPVVFPEEIPYEDETAAVSTPMLVKEERPPLIISQHENPLYKPPPPLSAASSPRPRNAYTNQRQPPPYIPP</sequence>
<evidence type="ECO:0000256" key="3">
    <source>
        <dbReference type="ARBA" id="ARBA00022475"/>
    </source>
</evidence>
<evidence type="ECO:0000313" key="13">
    <source>
        <dbReference type="EMBL" id="VDN04230.1"/>
    </source>
</evidence>
<dbReference type="InterPro" id="IPR030398">
    <property type="entry name" value="SEA_DG_dom"/>
</dbReference>
<evidence type="ECO:0000259" key="12">
    <source>
        <dbReference type="PROSITE" id="PS51699"/>
    </source>
</evidence>
<dbReference type="GO" id="GO:0042383">
    <property type="term" value="C:sarcolemma"/>
    <property type="evidence" value="ECO:0007669"/>
    <property type="project" value="TreeGrafter"/>
</dbReference>
<dbReference type="PANTHER" id="PTHR21559">
    <property type="entry name" value="DYSTROGLYCAN-RELATED"/>
    <property type="match status" value="1"/>
</dbReference>
<dbReference type="OrthoDB" id="5990676at2759"/>
<evidence type="ECO:0000256" key="9">
    <source>
        <dbReference type="SAM" id="MobiDB-lite"/>
    </source>
</evidence>
<dbReference type="WBParaSite" id="TCLT_0000684501-mRNA-1">
    <property type="protein sequence ID" value="TCLT_0000684501-mRNA-1"/>
    <property type="gene ID" value="TCLT_0000684501"/>
</dbReference>
<evidence type="ECO:0000313" key="15">
    <source>
        <dbReference type="WBParaSite" id="TCLT_0000684501-mRNA-1"/>
    </source>
</evidence>
<reference evidence="13 14" key="2">
    <citation type="submission" date="2018-11" db="EMBL/GenBank/DDBJ databases">
        <authorList>
            <consortium name="Pathogen Informatics"/>
        </authorList>
    </citation>
    <scope>NUCLEOTIDE SEQUENCE [LARGE SCALE GENOMIC DNA]</scope>
</reference>
<dbReference type="GO" id="GO:0005856">
    <property type="term" value="C:cytoskeleton"/>
    <property type="evidence" value="ECO:0007669"/>
    <property type="project" value="UniProtKB-SubCell"/>
</dbReference>
<feature type="transmembrane region" description="Helical" evidence="10">
    <location>
        <begin position="537"/>
        <end position="563"/>
    </location>
</feature>
<dbReference type="InterPro" id="IPR015919">
    <property type="entry name" value="Cadherin-like_sf"/>
</dbReference>
<evidence type="ECO:0000256" key="8">
    <source>
        <dbReference type="ARBA" id="ARBA00023212"/>
    </source>
</evidence>
<keyword evidence="5 10" id="KW-0812">Transmembrane</keyword>
<keyword evidence="14" id="KW-1185">Reference proteome</keyword>
<keyword evidence="4" id="KW-0963">Cytoplasm</keyword>
<name>A0A0N5D1V4_THECL</name>
<evidence type="ECO:0000256" key="11">
    <source>
        <dbReference type="SAM" id="SignalP"/>
    </source>
</evidence>
<dbReference type="EMBL" id="UYYF01004449">
    <property type="protein sequence ID" value="VDN04230.1"/>
    <property type="molecule type" value="Genomic_DNA"/>
</dbReference>
<keyword evidence="8" id="KW-0206">Cytoskeleton</keyword>
<evidence type="ECO:0000256" key="7">
    <source>
        <dbReference type="ARBA" id="ARBA00023180"/>
    </source>
</evidence>
<evidence type="ECO:0000256" key="6">
    <source>
        <dbReference type="ARBA" id="ARBA00022989"/>
    </source>
</evidence>
<keyword evidence="6 10" id="KW-1133">Transmembrane helix</keyword>
<evidence type="ECO:0000313" key="14">
    <source>
        <dbReference type="Proteomes" id="UP000276776"/>
    </source>
</evidence>
<keyword evidence="3" id="KW-1003">Cell membrane</keyword>
<feature type="signal peptide" evidence="11">
    <location>
        <begin position="1"/>
        <end position="18"/>
    </location>
</feature>
<evidence type="ECO:0000256" key="4">
    <source>
        <dbReference type="ARBA" id="ARBA00022490"/>
    </source>
</evidence>
<feature type="chain" id="PRO_5043126533" evidence="11">
    <location>
        <begin position="19"/>
        <end position="650"/>
    </location>
</feature>
<proteinExistence type="predicted"/>